<dbReference type="Pfam" id="PF09073">
    <property type="entry name" value="BUD22"/>
    <property type="match status" value="1"/>
</dbReference>
<dbReference type="GO" id="GO:0005634">
    <property type="term" value="C:nucleus"/>
    <property type="evidence" value="ECO:0007669"/>
    <property type="project" value="TreeGrafter"/>
</dbReference>
<reference evidence="7" key="1">
    <citation type="submission" date="2022-08" db="UniProtKB">
        <authorList>
            <consortium name="EnsemblMetazoa"/>
        </authorList>
    </citation>
    <scope>IDENTIFICATION</scope>
    <source>
        <strain evidence="7">05x7-T-G4-1.051#20</strain>
    </source>
</reference>
<evidence type="ECO:0000313" key="7">
    <source>
        <dbReference type="EnsemblMetazoa" id="G11801.6:cds"/>
    </source>
</evidence>
<evidence type="ECO:0000259" key="6">
    <source>
        <dbReference type="Pfam" id="PF09073"/>
    </source>
</evidence>
<dbReference type="PANTHER" id="PTHR23325">
    <property type="entry name" value="SERUM RESPONSE FACTOR-BINDING"/>
    <property type="match status" value="1"/>
</dbReference>
<evidence type="ECO:0000256" key="3">
    <source>
        <dbReference type="ARBA" id="ARBA00025646"/>
    </source>
</evidence>
<dbReference type="EnsemblMetazoa" id="G11801.6">
    <property type="protein sequence ID" value="G11801.6:cds"/>
    <property type="gene ID" value="G11801"/>
</dbReference>
<dbReference type="AlphaFoldDB" id="A0A8W8I082"/>
<evidence type="ECO:0000256" key="1">
    <source>
        <dbReference type="ARBA" id="ARBA00013459"/>
    </source>
</evidence>
<feature type="compositionally biased region" description="Basic and acidic residues" evidence="5">
    <location>
        <begin position="20"/>
        <end position="33"/>
    </location>
</feature>
<protein>
    <recommendedName>
        <fullName evidence="1">Serum response factor-binding protein 1</fullName>
    </recommendedName>
    <alternativeName>
        <fullName evidence="4">SRF-dependent transcription regulation-associated protein</fullName>
    </alternativeName>
</protein>
<keyword evidence="2" id="KW-0175">Coiled coil</keyword>
<accession>A0A8W8I082</accession>
<dbReference type="Proteomes" id="UP000005408">
    <property type="component" value="Unassembled WGS sequence"/>
</dbReference>
<dbReference type="PANTHER" id="PTHR23325:SF1">
    <property type="entry name" value="SERUM RESPONSE FACTOR-BINDING PROTEIN 1"/>
    <property type="match status" value="1"/>
</dbReference>
<feature type="region of interest" description="Disordered" evidence="5">
    <location>
        <begin position="1"/>
        <end position="98"/>
    </location>
</feature>
<dbReference type="GO" id="GO:0030490">
    <property type="term" value="P:maturation of SSU-rRNA"/>
    <property type="evidence" value="ECO:0007669"/>
    <property type="project" value="TreeGrafter"/>
</dbReference>
<evidence type="ECO:0000313" key="8">
    <source>
        <dbReference type="Proteomes" id="UP000005408"/>
    </source>
</evidence>
<name>A0A8W8I082_MAGGI</name>
<keyword evidence="8" id="KW-1185">Reference proteome</keyword>
<sequence>EEELERGKHAFRSTFMGSLSEKDWRKSTKERNHGNMKGPTAPGSSSNFQKSRKGRDFPKKLPKQSKQFKSKDVQSGSKKDTEEKLHPSWIASKKRKEQAQIQIFQGKKIKFDD</sequence>
<evidence type="ECO:0000256" key="2">
    <source>
        <dbReference type="ARBA" id="ARBA00023054"/>
    </source>
</evidence>
<feature type="compositionally biased region" description="Basic and acidic residues" evidence="5">
    <location>
        <begin position="69"/>
        <end position="86"/>
    </location>
</feature>
<dbReference type="InterPro" id="IPR037393">
    <property type="entry name" value="Bud22/SRFB1"/>
</dbReference>
<feature type="domain" description="Bud22" evidence="6">
    <location>
        <begin position="25"/>
        <end position="112"/>
    </location>
</feature>
<dbReference type="GO" id="GO:0030686">
    <property type="term" value="C:90S preribosome"/>
    <property type="evidence" value="ECO:0007669"/>
    <property type="project" value="TreeGrafter"/>
</dbReference>
<evidence type="ECO:0000256" key="5">
    <source>
        <dbReference type="SAM" id="MobiDB-lite"/>
    </source>
</evidence>
<dbReference type="InterPro" id="IPR015158">
    <property type="entry name" value="Bud22_dom"/>
</dbReference>
<evidence type="ECO:0000256" key="4">
    <source>
        <dbReference type="ARBA" id="ARBA00033254"/>
    </source>
</evidence>
<organism evidence="7 8">
    <name type="scientific">Magallana gigas</name>
    <name type="common">Pacific oyster</name>
    <name type="synonym">Crassostrea gigas</name>
    <dbReference type="NCBI Taxonomy" id="29159"/>
    <lineage>
        <taxon>Eukaryota</taxon>
        <taxon>Metazoa</taxon>
        <taxon>Spiralia</taxon>
        <taxon>Lophotrochozoa</taxon>
        <taxon>Mollusca</taxon>
        <taxon>Bivalvia</taxon>
        <taxon>Autobranchia</taxon>
        <taxon>Pteriomorphia</taxon>
        <taxon>Ostreida</taxon>
        <taxon>Ostreoidea</taxon>
        <taxon>Ostreidae</taxon>
        <taxon>Magallana</taxon>
    </lineage>
</organism>
<proteinExistence type="predicted"/>
<comment type="function">
    <text evidence="3">May be involved in regulating transcriptional activation of cardiac genes during the aging process. May play a role in biosynthesis and/or processing of SLC2A4 in adipose cells.</text>
</comment>